<dbReference type="SUPFAM" id="SSF52047">
    <property type="entry name" value="RNI-like"/>
    <property type="match status" value="1"/>
</dbReference>
<feature type="domain" description="Disease resistance protein At4g27190-like leucine-rich repeats" evidence="5">
    <location>
        <begin position="660"/>
        <end position="760"/>
    </location>
</feature>
<reference evidence="6 7" key="1">
    <citation type="journal article" date="2019" name="Plant Biotechnol. J.">
        <title>The red bayberry genome and genetic basis of sex determination.</title>
        <authorList>
            <person name="Jia H.M."/>
            <person name="Jia H.J."/>
            <person name="Cai Q.L."/>
            <person name="Wang Y."/>
            <person name="Zhao H.B."/>
            <person name="Yang W.F."/>
            <person name="Wang G.Y."/>
            <person name="Li Y.H."/>
            <person name="Zhan D.L."/>
            <person name="Shen Y.T."/>
            <person name="Niu Q.F."/>
            <person name="Chang L."/>
            <person name="Qiu J."/>
            <person name="Zhao L."/>
            <person name="Xie H.B."/>
            <person name="Fu W.Y."/>
            <person name="Jin J."/>
            <person name="Li X.W."/>
            <person name="Jiao Y."/>
            <person name="Zhou C.C."/>
            <person name="Tu T."/>
            <person name="Chai C.Y."/>
            <person name="Gao J.L."/>
            <person name="Fan L.J."/>
            <person name="van de Weg E."/>
            <person name="Wang J.Y."/>
            <person name="Gao Z.S."/>
        </authorList>
    </citation>
    <scope>NUCLEOTIDE SEQUENCE [LARGE SCALE GENOMIC DNA]</scope>
    <source>
        <tissue evidence="6">Leaves</tissue>
    </source>
</reference>
<dbReference type="InterPro" id="IPR027417">
    <property type="entry name" value="P-loop_NTPase"/>
</dbReference>
<protein>
    <submittedName>
        <fullName evidence="6">Uncharacterized protein</fullName>
    </submittedName>
</protein>
<feature type="domain" description="NB-ARC" evidence="4">
    <location>
        <begin position="131"/>
        <end position="281"/>
    </location>
</feature>
<dbReference type="PRINTS" id="PR00364">
    <property type="entry name" value="DISEASERSIST"/>
</dbReference>
<evidence type="ECO:0000256" key="1">
    <source>
        <dbReference type="ARBA" id="ARBA00008894"/>
    </source>
</evidence>
<dbReference type="Gene3D" id="3.40.50.300">
    <property type="entry name" value="P-loop containing nucleotide triphosphate hydrolases"/>
    <property type="match status" value="1"/>
</dbReference>
<dbReference type="SUPFAM" id="SSF52540">
    <property type="entry name" value="P-loop containing nucleoside triphosphate hydrolases"/>
    <property type="match status" value="1"/>
</dbReference>
<evidence type="ECO:0000256" key="2">
    <source>
        <dbReference type="ARBA" id="ARBA00022821"/>
    </source>
</evidence>
<dbReference type="InterPro" id="IPR057135">
    <property type="entry name" value="At4g27190-like_LRR"/>
</dbReference>
<keyword evidence="3" id="KW-0175">Coiled coil</keyword>
<keyword evidence="2" id="KW-0611">Plant defense</keyword>
<dbReference type="GO" id="GO:0043531">
    <property type="term" value="F:ADP binding"/>
    <property type="evidence" value="ECO:0007669"/>
    <property type="project" value="InterPro"/>
</dbReference>
<evidence type="ECO:0000313" key="6">
    <source>
        <dbReference type="EMBL" id="KAB1201632.1"/>
    </source>
</evidence>
<dbReference type="InterPro" id="IPR032675">
    <property type="entry name" value="LRR_dom_sf"/>
</dbReference>
<dbReference type="OrthoDB" id="1898799at2759"/>
<gene>
    <name evidence="6" type="ORF">CJ030_MR0G002335</name>
</gene>
<feature type="coiled-coil region" evidence="3">
    <location>
        <begin position="34"/>
        <end position="93"/>
    </location>
</feature>
<dbReference type="Proteomes" id="UP000516437">
    <property type="component" value="Unassembled WGS sequence"/>
</dbReference>
<dbReference type="InterPro" id="IPR050905">
    <property type="entry name" value="Plant_NBS-LRR"/>
</dbReference>
<comment type="caution">
    <text evidence="6">The sequence shown here is derived from an EMBL/GenBank/DDBJ whole genome shotgun (WGS) entry which is preliminary data.</text>
</comment>
<dbReference type="Pfam" id="PF23247">
    <property type="entry name" value="LRR_RPS2"/>
    <property type="match status" value="1"/>
</dbReference>
<evidence type="ECO:0000313" key="7">
    <source>
        <dbReference type="Proteomes" id="UP000516437"/>
    </source>
</evidence>
<comment type="similarity">
    <text evidence="1">Belongs to the disease resistance NB-LRR family.</text>
</comment>
<sequence length="788" mass="90204">MEKCVDLVIEKTAEYAVAPVGRWLCYSFRHSSNIQKMKEEEELLRDDKNSLQRRVDAAIRNGEKIYDNVNSWLTKLSREAERIAKHMAEFREKGRFDQVSYRPPPQELFSSTDPNYMTLASRRPSTEGLLKGLRDTNINVIGIWGMGGVGKTTLVKQVARLAQEEKLFDEVAIAFVTPSPDLNRIQKEIAEMLGMKLDEESVTVRASGLRERIKHEKKPLIILDVICMHLDLEALGIPSKGCKLILTSRNRDVLISDMGTQKDFELGALGEEEAWSLFEKMEDLHQWKDALQQLRRPIPGHVTDILRKVYVPIELSYEHLESGEVKSIFLLCTQLGYGFPFRDLCKYCYGLGLFDGIITLEDATNKLHTVIHALKDSCLLLRMPNSPDDFYMHDIARDVGRHVASKNHNMLVIMGEDGPPKLISFLSNNAYDEIISDGNQLEFRTVNDVDTYFFGVKMALDYMMVQLKRIEVSECKDMEEIFLTENVSFPSLNKLAITRIDYMRTIWHNQVTADSFCKLQKMRVDMLELSSKAMEEMATRSSQTLRNIQPSLRGASFKMAVVETLWVWKCEEIEIFASKYSSFQEIFVQGQLEGSVQQPLFVEIEEGAFLNLENLSFDLTPMLTHLWKEDTQPCPIFHKLKMLQVFDRGKLRNRVPSSVSFQNLTNLNIWKCHGLIELVTSLTAKTLVQLKTMSIIYCERITEIEAGEGSETDEVITFSKLTDLKLYSLPKLTNFCSGSYSFMFPSLEKVIVSKCPEMKIFCAGVLSTPKLERVPVALEDGGWYWKMT</sequence>
<evidence type="ECO:0000256" key="3">
    <source>
        <dbReference type="SAM" id="Coils"/>
    </source>
</evidence>
<proteinExistence type="inferred from homology"/>
<organism evidence="6 7">
    <name type="scientific">Morella rubra</name>
    <name type="common">Chinese bayberry</name>
    <dbReference type="NCBI Taxonomy" id="262757"/>
    <lineage>
        <taxon>Eukaryota</taxon>
        <taxon>Viridiplantae</taxon>
        <taxon>Streptophyta</taxon>
        <taxon>Embryophyta</taxon>
        <taxon>Tracheophyta</taxon>
        <taxon>Spermatophyta</taxon>
        <taxon>Magnoliopsida</taxon>
        <taxon>eudicotyledons</taxon>
        <taxon>Gunneridae</taxon>
        <taxon>Pentapetalae</taxon>
        <taxon>rosids</taxon>
        <taxon>fabids</taxon>
        <taxon>Fagales</taxon>
        <taxon>Myricaceae</taxon>
        <taxon>Morella</taxon>
    </lineage>
</organism>
<dbReference type="InterPro" id="IPR002182">
    <property type="entry name" value="NB-ARC"/>
</dbReference>
<name>A0A6A1UMY9_9ROSI</name>
<dbReference type="PANTHER" id="PTHR33463:SF215">
    <property type="entry name" value="NB-ARC DOMAIN DISEASE RESISTANCE PROTEIN"/>
    <property type="match status" value="1"/>
</dbReference>
<evidence type="ECO:0000259" key="5">
    <source>
        <dbReference type="Pfam" id="PF23247"/>
    </source>
</evidence>
<dbReference type="AlphaFoldDB" id="A0A6A1UMY9"/>
<keyword evidence="7" id="KW-1185">Reference proteome</keyword>
<evidence type="ECO:0000259" key="4">
    <source>
        <dbReference type="Pfam" id="PF00931"/>
    </source>
</evidence>
<dbReference type="EMBL" id="RXIC02000047">
    <property type="protein sequence ID" value="KAB1201632.1"/>
    <property type="molecule type" value="Genomic_DNA"/>
</dbReference>
<accession>A0A6A1UMY9</accession>
<dbReference type="Pfam" id="PF00931">
    <property type="entry name" value="NB-ARC"/>
    <property type="match status" value="1"/>
</dbReference>
<dbReference type="PANTHER" id="PTHR33463">
    <property type="entry name" value="NB-ARC DOMAIN-CONTAINING PROTEIN-RELATED"/>
    <property type="match status" value="1"/>
</dbReference>
<dbReference type="Gene3D" id="3.80.10.10">
    <property type="entry name" value="Ribonuclease Inhibitor"/>
    <property type="match status" value="1"/>
</dbReference>